<protein>
    <submittedName>
        <fullName evidence="1">Uncharacterized protein</fullName>
    </submittedName>
</protein>
<name>A0A1M2W615_TRAPU</name>
<proteinExistence type="predicted"/>
<evidence type="ECO:0000313" key="2">
    <source>
        <dbReference type="Proteomes" id="UP000184267"/>
    </source>
</evidence>
<reference evidence="1 2" key="1">
    <citation type="submission" date="2016-10" db="EMBL/GenBank/DDBJ databases">
        <title>Genome sequence of the basidiomycete white-rot fungus Trametes pubescens.</title>
        <authorList>
            <person name="Makela M.R."/>
            <person name="Granchi Z."/>
            <person name="Peng M."/>
            <person name="De Vries R.P."/>
            <person name="Grigoriev I."/>
            <person name="Riley R."/>
            <person name="Hilden K."/>
        </authorList>
    </citation>
    <scope>NUCLEOTIDE SEQUENCE [LARGE SCALE GENOMIC DNA]</scope>
    <source>
        <strain evidence="1 2">FBCC735</strain>
    </source>
</reference>
<dbReference type="AlphaFoldDB" id="A0A1M2W615"/>
<organism evidence="1 2">
    <name type="scientific">Trametes pubescens</name>
    <name type="common">White-rot fungus</name>
    <dbReference type="NCBI Taxonomy" id="154538"/>
    <lineage>
        <taxon>Eukaryota</taxon>
        <taxon>Fungi</taxon>
        <taxon>Dikarya</taxon>
        <taxon>Basidiomycota</taxon>
        <taxon>Agaricomycotina</taxon>
        <taxon>Agaricomycetes</taxon>
        <taxon>Polyporales</taxon>
        <taxon>Polyporaceae</taxon>
        <taxon>Trametes</taxon>
    </lineage>
</organism>
<dbReference type="Proteomes" id="UP000184267">
    <property type="component" value="Unassembled WGS sequence"/>
</dbReference>
<dbReference type="OrthoDB" id="2757053at2759"/>
<accession>A0A1M2W615</accession>
<keyword evidence="2" id="KW-1185">Reference proteome</keyword>
<gene>
    <name evidence="1" type="ORF">TRAPUB_8110</name>
</gene>
<comment type="caution">
    <text evidence="1">The sequence shown here is derived from an EMBL/GenBank/DDBJ whole genome shotgun (WGS) entry which is preliminary data.</text>
</comment>
<sequence length="74" mass="8260">MGALTDLERCNQDAANLATVSGISGLNFVDFVARQLPGPTIDRGYTNLRYVSEKLKEEELPVELEKGYYAQHDK</sequence>
<evidence type="ECO:0000313" key="1">
    <source>
        <dbReference type="EMBL" id="OJT15314.1"/>
    </source>
</evidence>
<dbReference type="EMBL" id="MNAD01000184">
    <property type="protein sequence ID" value="OJT15314.1"/>
    <property type="molecule type" value="Genomic_DNA"/>
</dbReference>